<dbReference type="SUPFAM" id="SSF55073">
    <property type="entry name" value="Nucleotide cyclase"/>
    <property type="match status" value="1"/>
</dbReference>
<gene>
    <name evidence="3" type="ORF">GCM10011316_20440</name>
</gene>
<evidence type="ECO:0008006" key="5">
    <source>
        <dbReference type="Google" id="ProtNLM"/>
    </source>
</evidence>
<dbReference type="InterPro" id="IPR052155">
    <property type="entry name" value="Biofilm_reg_signaling"/>
</dbReference>
<dbReference type="Pfam" id="PF00990">
    <property type="entry name" value="GGDEF"/>
    <property type="match status" value="1"/>
</dbReference>
<evidence type="ECO:0000259" key="2">
    <source>
        <dbReference type="PROSITE" id="PS50887"/>
    </source>
</evidence>
<dbReference type="Pfam" id="PF00563">
    <property type="entry name" value="EAL"/>
    <property type="match status" value="1"/>
</dbReference>
<name>A0A916TJY2_9HYPH</name>
<accession>A0A916TJY2</accession>
<sequence length="703" mass="77230">MKIGQIDEGDGLLRNSQRSVRDVDENAGVACRPGQPVPDYYVTLIEHLPEPAVLVAPDASIKVMNARFSQVSALRPGDPLKSVFAGKSWEEIEPVFRAARAGVLSSFDRPLFHEGVCLFAKGASLTPLRFHGAEQAHVLIQFDGAVEDRPPRLPAITPGGHEAAWLGHFPDKAIFIGGTNCAETVWKMLQRETGGRVPFAEVEQCLIRSRAGDLAILHMAPVEPNTDMEEGPTLVWEVRLVPFGSPGEEPRPVMAIARGEVPCPVEIEENRRLAALDSLTELANRRAFLRFLKRALSSADRPRSSRDLAVLYIDLDEFKKVNDIGGHEAGDTMLLKVAACLRHIAGPGEIAARIGGDEFALALSVKSKAEVTRRASEILDGLDRIRVEVGSRVFTIGASVGAAYLDRRQEVENVDLAQILKLADAACLKGKRLGGRTAHVITVDSQQLPNQAREVTHRPIESSHFQTGDLALYCLPVVCLKRNDICGEEILLRIGGEQEQEEYSARSLVSAAERDGYIAQVDSWTLDQVMDAASERTGRRWLTVNVSVLSAADPVFRRVLAYRLRMNPLLASRLCLEISERDFLREPSTVESFFHFIKGFGCQTAIDDFSGNWPLLARVARIRPDWIKLDAGLVRGIESDEVKAQLLDVLANALDDLGSRVIAKHVESADAAALLKTMKIAAAQGYHYGRPQAWPCAPARQDR</sequence>
<evidence type="ECO:0000259" key="1">
    <source>
        <dbReference type="PROSITE" id="PS50883"/>
    </source>
</evidence>
<dbReference type="PROSITE" id="PS50887">
    <property type="entry name" value="GGDEF"/>
    <property type="match status" value="1"/>
</dbReference>
<dbReference type="InterPro" id="IPR035919">
    <property type="entry name" value="EAL_sf"/>
</dbReference>
<dbReference type="PROSITE" id="PS50883">
    <property type="entry name" value="EAL"/>
    <property type="match status" value="1"/>
</dbReference>
<dbReference type="InterPro" id="IPR000160">
    <property type="entry name" value="GGDEF_dom"/>
</dbReference>
<comment type="caution">
    <text evidence="3">The sequence shown here is derived from an EMBL/GenBank/DDBJ whole genome shotgun (WGS) entry which is preliminary data.</text>
</comment>
<dbReference type="CDD" id="cd01949">
    <property type="entry name" value="GGDEF"/>
    <property type="match status" value="1"/>
</dbReference>
<feature type="domain" description="EAL" evidence="1">
    <location>
        <begin position="453"/>
        <end position="703"/>
    </location>
</feature>
<protein>
    <recommendedName>
        <fullName evidence="5">Diguanylate cyclase (GGDEF)-like protein</fullName>
    </recommendedName>
</protein>
<dbReference type="SUPFAM" id="SSF141868">
    <property type="entry name" value="EAL domain-like"/>
    <property type="match status" value="1"/>
</dbReference>
<dbReference type="Gene3D" id="3.30.70.270">
    <property type="match status" value="1"/>
</dbReference>
<feature type="domain" description="GGDEF" evidence="2">
    <location>
        <begin position="306"/>
        <end position="443"/>
    </location>
</feature>
<dbReference type="InterPro" id="IPR043128">
    <property type="entry name" value="Rev_trsase/Diguanyl_cyclase"/>
</dbReference>
<reference evidence="3" key="1">
    <citation type="journal article" date="2014" name="Int. J. Syst. Evol. Microbiol.">
        <title>Complete genome sequence of Corynebacterium casei LMG S-19264T (=DSM 44701T), isolated from a smear-ripened cheese.</title>
        <authorList>
            <consortium name="US DOE Joint Genome Institute (JGI-PGF)"/>
            <person name="Walter F."/>
            <person name="Albersmeier A."/>
            <person name="Kalinowski J."/>
            <person name="Ruckert C."/>
        </authorList>
    </citation>
    <scope>NUCLEOTIDE SEQUENCE</scope>
    <source>
        <strain evidence="3">CGMCC 1.12426</strain>
    </source>
</reference>
<evidence type="ECO:0000313" key="3">
    <source>
        <dbReference type="EMBL" id="GGB48205.1"/>
    </source>
</evidence>
<dbReference type="CDD" id="cd01948">
    <property type="entry name" value="EAL"/>
    <property type="match status" value="1"/>
</dbReference>
<dbReference type="Gene3D" id="3.20.20.450">
    <property type="entry name" value="EAL domain"/>
    <property type="match status" value="1"/>
</dbReference>
<proteinExistence type="predicted"/>
<dbReference type="Proteomes" id="UP000605148">
    <property type="component" value="Unassembled WGS sequence"/>
</dbReference>
<keyword evidence="4" id="KW-1185">Reference proteome</keyword>
<dbReference type="AlphaFoldDB" id="A0A916TJY2"/>
<organism evidence="3 4">
    <name type="scientific">Roseibium aquae</name>
    <dbReference type="NCBI Taxonomy" id="1323746"/>
    <lineage>
        <taxon>Bacteria</taxon>
        <taxon>Pseudomonadati</taxon>
        <taxon>Pseudomonadota</taxon>
        <taxon>Alphaproteobacteria</taxon>
        <taxon>Hyphomicrobiales</taxon>
        <taxon>Stappiaceae</taxon>
        <taxon>Roseibium</taxon>
    </lineage>
</organism>
<dbReference type="InterPro" id="IPR001633">
    <property type="entry name" value="EAL_dom"/>
</dbReference>
<dbReference type="PANTHER" id="PTHR44757">
    <property type="entry name" value="DIGUANYLATE CYCLASE DGCP"/>
    <property type="match status" value="1"/>
</dbReference>
<dbReference type="SMART" id="SM00267">
    <property type="entry name" value="GGDEF"/>
    <property type="match status" value="1"/>
</dbReference>
<dbReference type="PANTHER" id="PTHR44757:SF2">
    <property type="entry name" value="BIOFILM ARCHITECTURE MAINTENANCE PROTEIN MBAA"/>
    <property type="match status" value="1"/>
</dbReference>
<evidence type="ECO:0000313" key="4">
    <source>
        <dbReference type="Proteomes" id="UP000605148"/>
    </source>
</evidence>
<dbReference type="InterPro" id="IPR029787">
    <property type="entry name" value="Nucleotide_cyclase"/>
</dbReference>
<dbReference type="EMBL" id="BMFA01000005">
    <property type="protein sequence ID" value="GGB48205.1"/>
    <property type="molecule type" value="Genomic_DNA"/>
</dbReference>
<dbReference type="NCBIfam" id="TIGR00254">
    <property type="entry name" value="GGDEF"/>
    <property type="match status" value="1"/>
</dbReference>
<dbReference type="SMART" id="SM00052">
    <property type="entry name" value="EAL"/>
    <property type="match status" value="1"/>
</dbReference>
<reference evidence="3" key="2">
    <citation type="submission" date="2020-09" db="EMBL/GenBank/DDBJ databases">
        <authorList>
            <person name="Sun Q."/>
            <person name="Zhou Y."/>
        </authorList>
    </citation>
    <scope>NUCLEOTIDE SEQUENCE</scope>
    <source>
        <strain evidence="3">CGMCC 1.12426</strain>
    </source>
</reference>